<dbReference type="EMBL" id="CP000150">
    <property type="protein sequence ID" value="ABB05721.1"/>
    <property type="molecule type" value="Genomic_DNA"/>
</dbReference>
<dbReference type="PATRIC" id="fig|482957.22.peg.7183"/>
<sequence length="129" mass="14208">MSKLAILTGGRDLNRGASRIRVSSYAFVAEVDVVLLRSRARRAYQCNCSNCSPLQRSRPAFASTRAFSKRCKKPKPPIRRVSLGSEDSAQCAAHQTRGVMRDRIQTTFVPQSDSIGKPKSGFAAPLDEH</sequence>
<dbReference type="AlphaFoldDB" id="Q39P95"/>
<accession>Q39P95</accession>
<feature type="region of interest" description="Disordered" evidence="1">
    <location>
        <begin position="110"/>
        <end position="129"/>
    </location>
</feature>
<evidence type="ECO:0000313" key="2">
    <source>
        <dbReference type="EMBL" id="ABB05721.1"/>
    </source>
</evidence>
<name>Q39P95_BURL3</name>
<dbReference type="KEGG" id="bur:Bcep18194_C6671"/>
<dbReference type="HOGENOM" id="CLU_1944665_0_0_4"/>
<keyword evidence="3" id="KW-1185">Reference proteome</keyword>
<reference evidence="2" key="1">
    <citation type="submission" date="2009-01" db="EMBL/GenBank/DDBJ databases">
        <title>Complete sequence of chromosome 3 of Burkholderia sp. 383.</title>
        <authorList>
            <consortium name="US DOE Joint Genome Institute"/>
            <person name="Copeland A."/>
            <person name="Lucas S."/>
            <person name="Lapidus A."/>
            <person name="Barry K."/>
            <person name="Detter J.C."/>
            <person name="Glavina T."/>
            <person name="Hammon N."/>
            <person name="Israni S."/>
            <person name="Pitluck S."/>
            <person name="Chain P."/>
            <person name="Malfatti S."/>
            <person name="Shin M."/>
            <person name="Vergez L."/>
            <person name="Schmutz J."/>
            <person name="Larimer F."/>
            <person name="Land M."/>
            <person name="Kyrpides N."/>
            <person name="Lykidis A."/>
            <person name="Richardson P."/>
        </authorList>
    </citation>
    <scope>NUCLEOTIDE SEQUENCE</scope>
    <source>
        <strain evidence="2">383</strain>
    </source>
</reference>
<evidence type="ECO:0000313" key="3">
    <source>
        <dbReference type="Proteomes" id="UP000002705"/>
    </source>
</evidence>
<protein>
    <submittedName>
        <fullName evidence="2">Uncharacterized protein</fullName>
    </submittedName>
</protein>
<gene>
    <name evidence="2" type="ordered locus">Bcep18194_C6671</name>
</gene>
<organism evidence="2 3">
    <name type="scientific">Burkholderia lata (strain ATCC 17760 / DSM 23089 / LMG 22485 / NCIMB 9086 / R18194 / 383)</name>
    <dbReference type="NCBI Taxonomy" id="482957"/>
    <lineage>
        <taxon>Bacteria</taxon>
        <taxon>Pseudomonadati</taxon>
        <taxon>Pseudomonadota</taxon>
        <taxon>Betaproteobacteria</taxon>
        <taxon>Burkholderiales</taxon>
        <taxon>Burkholderiaceae</taxon>
        <taxon>Burkholderia</taxon>
        <taxon>Burkholderia cepacia complex</taxon>
    </lineage>
</organism>
<proteinExistence type="predicted"/>
<evidence type="ECO:0000256" key="1">
    <source>
        <dbReference type="SAM" id="MobiDB-lite"/>
    </source>
</evidence>
<dbReference type="Proteomes" id="UP000002705">
    <property type="component" value="Chromosome 3"/>
</dbReference>